<name>A0A3R7TJB5_9HYPH</name>
<dbReference type="Gene3D" id="4.10.320.10">
    <property type="entry name" value="E3-binding domain"/>
    <property type="match status" value="1"/>
</dbReference>
<dbReference type="Gene3D" id="3.30.559.10">
    <property type="entry name" value="Chloramphenicol acetyltransferase-like domain"/>
    <property type="match status" value="1"/>
</dbReference>
<dbReference type="InterPro" id="IPR045257">
    <property type="entry name" value="E2/Pdx1"/>
</dbReference>
<dbReference type="PANTHER" id="PTHR23151:SF90">
    <property type="entry name" value="DIHYDROLIPOYLLYSINE-RESIDUE ACETYLTRANSFERASE COMPONENT OF PYRUVATE DEHYDROGENASE COMPLEX, MITOCHONDRIAL-RELATED"/>
    <property type="match status" value="1"/>
</dbReference>
<dbReference type="PROSITE" id="PS50968">
    <property type="entry name" value="BIOTINYL_LIPOYL"/>
    <property type="match status" value="1"/>
</dbReference>
<keyword evidence="11" id="KW-0670">Pyruvate</keyword>
<gene>
    <name evidence="11" type="ORF">C0030_002285</name>
</gene>
<evidence type="ECO:0000256" key="3">
    <source>
        <dbReference type="ARBA" id="ARBA00022679"/>
    </source>
</evidence>
<feature type="domain" description="Lipoyl-binding" evidence="9">
    <location>
        <begin position="3"/>
        <end position="79"/>
    </location>
</feature>
<evidence type="ECO:0000259" key="10">
    <source>
        <dbReference type="PROSITE" id="PS51826"/>
    </source>
</evidence>
<dbReference type="PANTHER" id="PTHR23151">
    <property type="entry name" value="DIHYDROLIPOAMIDE ACETYL/SUCCINYL-TRANSFERASE-RELATED"/>
    <property type="match status" value="1"/>
</dbReference>
<dbReference type="SUPFAM" id="SSF47005">
    <property type="entry name" value="Peripheral subunit-binding domain of 2-oxo acid dehydrogenase complex"/>
    <property type="match status" value="1"/>
</dbReference>
<dbReference type="GO" id="GO:0006086">
    <property type="term" value="P:pyruvate decarboxylation to acetyl-CoA"/>
    <property type="evidence" value="ECO:0007669"/>
    <property type="project" value="InterPro"/>
</dbReference>
<reference evidence="11 12" key="1">
    <citation type="submission" date="2018-11" db="EMBL/GenBank/DDBJ databases">
        <title>Genome Analysis of Haplotype D of Candidatus Liberibacter Solanacearum.</title>
        <authorList>
            <person name="Katsir L."/>
            <person name="Ruan Z."/>
            <person name="Santos Garcia D."/>
            <person name="Piasezky A."/>
            <person name="Jiang J."/>
            <person name="Sela N."/>
            <person name="Freilich S."/>
            <person name="Bahar O."/>
        </authorList>
    </citation>
    <scope>NUCLEOTIDE SEQUENCE [LARGE SCALE GENOMIC DNA]</scope>
    <source>
        <strain evidence="12">haplotype D1</strain>
    </source>
</reference>
<sequence>MMINTITMPSLSPTMKTGKLAKWLVKKGDKIYPGDIICEIETDKAIMEFESVDEGIVHEILISEGTENIKVNSPILNILIDCDGSDPAPILPEKKFVEIEKESSDPAISSFAPTEEKVCGQDFPASSPLARRLAKEHGIDLSSVSGSGPRGRIVKNDIEQLFLHNTGVKHASTAQSASIESINTSVDDDIMRLFAPNSYEIIPHDNMRKTIASRLQQSKQTIPHFYVSIDCNIDNLLSLRQQMNLFSQSHKKENINKISVNDVILKAFSLAMLQVPEANVSWTTNALIRHKNIDISVAVSIPGGLVTPIVRQVNKRSISDISLEVKQLVQRAKQRKLKPQEYQGGTTSVSNMGMFGISNFCAVINPPQSTILAIGAGVQKPIFQNGAIKVVTIMNATLSADHRSVDGAVASKLLAKFKEYIENPAWMLL</sequence>
<dbReference type="InterPro" id="IPR003016">
    <property type="entry name" value="2-oxoA_DH_lipoyl-BS"/>
</dbReference>
<dbReference type="AlphaFoldDB" id="A0A3R7TJB5"/>
<dbReference type="GO" id="GO:0045254">
    <property type="term" value="C:pyruvate dehydrogenase complex"/>
    <property type="evidence" value="ECO:0007669"/>
    <property type="project" value="UniProtKB-UniRule"/>
</dbReference>
<dbReference type="EC" id="2.3.1.12" evidence="8"/>
<keyword evidence="3 8" id="KW-0808">Transferase</keyword>
<evidence type="ECO:0000256" key="5">
    <source>
        <dbReference type="ARBA" id="ARBA00023315"/>
    </source>
</evidence>
<comment type="caution">
    <text evidence="11">The sequence shown here is derived from an EMBL/GenBank/DDBJ whole genome shotgun (WGS) entry which is preliminary data.</text>
</comment>
<accession>A0A3R7TJB5</accession>
<evidence type="ECO:0000313" key="11">
    <source>
        <dbReference type="EMBL" id="RPD37444.1"/>
    </source>
</evidence>
<dbReference type="PROSITE" id="PS51826">
    <property type="entry name" value="PSBD"/>
    <property type="match status" value="1"/>
</dbReference>
<comment type="similarity">
    <text evidence="1 8">Belongs to the 2-oxoacid dehydrogenase family.</text>
</comment>
<dbReference type="Proteomes" id="UP000236895">
    <property type="component" value="Unassembled WGS sequence"/>
</dbReference>
<evidence type="ECO:0000256" key="2">
    <source>
        <dbReference type="ARBA" id="ARBA00011484"/>
    </source>
</evidence>
<dbReference type="Pfam" id="PF00198">
    <property type="entry name" value="2-oxoacid_dh"/>
    <property type="match status" value="1"/>
</dbReference>
<dbReference type="Pfam" id="PF00364">
    <property type="entry name" value="Biotin_lipoyl"/>
    <property type="match status" value="1"/>
</dbReference>
<evidence type="ECO:0000259" key="9">
    <source>
        <dbReference type="PROSITE" id="PS50968"/>
    </source>
</evidence>
<evidence type="ECO:0000313" key="12">
    <source>
        <dbReference type="Proteomes" id="UP000236895"/>
    </source>
</evidence>
<dbReference type="InterPro" id="IPR000089">
    <property type="entry name" value="Biotin_lipoyl"/>
</dbReference>
<dbReference type="EMBL" id="PKRU02000010">
    <property type="protein sequence ID" value="RPD37444.1"/>
    <property type="molecule type" value="Genomic_DNA"/>
</dbReference>
<dbReference type="InterPro" id="IPR011053">
    <property type="entry name" value="Single_hybrid_motif"/>
</dbReference>
<comment type="function">
    <text evidence="6">The pyruvate dehydrogenase complex catalyzes the overall conversion of pyruvate to acetyl-CoA and CO(2). It contains multiple copies of three enzymatic components: pyruvate dehydrogenase (E1), dihydrolipoamide acetyltransferase (E2) and lipoamide dehydrogenase (E3).</text>
</comment>
<organism evidence="11 12">
    <name type="scientific">Candidatus Liberibacter solanacearum</name>
    <dbReference type="NCBI Taxonomy" id="556287"/>
    <lineage>
        <taxon>Bacteria</taxon>
        <taxon>Pseudomonadati</taxon>
        <taxon>Pseudomonadota</taxon>
        <taxon>Alphaproteobacteria</taxon>
        <taxon>Hyphomicrobiales</taxon>
        <taxon>Rhizobiaceae</taxon>
        <taxon>Liberibacter</taxon>
    </lineage>
</organism>
<evidence type="ECO:0000256" key="6">
    <source>
        <dbReference type="ARBA" id="ARBA00025211"/>
    </source>
</evidence>
<comment type="subunit">
    <text evidence="2">Forms a 24-polypeptide structural core with octahedral symmetry.</text>
</comment>
<protein>
    <recommendedName>
        <fullName evidence="8">Acetyltransferase component of pyruvate dehydrogenase complex</fullName>
        <ecNumber evidence="8">2.3.1.12</ecNumber>
    </recommendedName>
</protein>
<evidence type="ECO:0000256" key="7">
    <source>
        <dbReference type="ARBA" id="ARBA00048370"/>
    </source>
</evidence>
<dbReference type="InterPro" id="IPR006257">
    <property type="entry name" value="LAT1"/>
</dbReference>
<proteinExistence type="inferred from homology"/>
<dbReference type="InterPro" id="IPR023213">
    <property type="entry name" value="CAT-like_dom_sf"/>
</dbReference>
<comment type="catalytic activity">
    <reaction evidence="7 8">
        <text>N(6)-[(R)-dihydrolipoyl]-L-lysyl-[protein] + acetyl-CoA = N(6)-[(R)-S(8)-acetyldihydrolipoyl]-L-lysyl-[protein] + CoA</text>
        <dbReference type="Rhea" id="RHEA:17017"/>
        <dbReference type="Rhea" id="RHEA-COMP:10475"/>
        <dbReference type="Rhea" id="RHEA-COMP:10478"/>
        <dbReference type="ChEBI" id="CHEBI:57287"/>
        <dbReference type="ChEBI" id="CHEBI:57288"/>
        <dbReference type="ChEBI" id="CHEBI:83100"/>
        <dbReference type="ChEBI" id="CHEBI:83111"/>
        <dbReference type="EC" id="2.3.1.12"/>
    </reaction>
</comment>
<feature type="domain" description="Peripheral subunit-binding (PSBD)" evidence="10">
    <location>
        <begin position="125"/>
        <end position="162"/>
    </location>
</feature>
<dbReference type="PROSITE" id="PS00189">
    <property type="entry name" value="LIPOYL"/>
    <property type="match status" value="1"/>
</dbReference>
<keyword evidence="5 8" id="KW-0012">Acyltransferase</keyword>
<dbReference type="SUPFAM" id="SSF51230">
    <property type="entry name" value="Single hybrid motif"/>
    <property type="match status" value="1"/>
</dbReference>
<dbReference type="SUPFAM" id="SSF52777">
    <property type="entry name" value="CoA-dependent acyltransferases"/>
    <property type="match status" value="1"/>
</dbReference>
<evidence type="ECO:0000256" key="1">
    <source>
        <dbReference type="ARBA" id="ARBA00007317"/>
    </source>
</evidence>
<dbReference type="CDD" id="cd06849">
    <property type="entry name" value="lipoyl_domain"/>
    <property type="match status" value="1"/>
</dbReference>
<dbReference type="InterPro" id="IPR004167">
    <property type="entry name" value="PSBD"/>
</dbReference>
<evidence type="ECO:0000256" key="4">
    <source>
        <dbReference type="ARBA" id="ARBA00022823"/>
    </source>
</evidence>
<dbReference type="Pfam" id="PF02817">
    <property type="entry name" value="E3_binding"/>
    <property type="match status" value="1"/>
</dbReference>
<dbReference type="InterPro" id="IPR036625">
    <property type="entry name" value="E3-bd_dom_sf"/>
</dbReference>
<dbReference type="NCBIfam" id="TIGR01349">
    <property type="entry name" value="PDHac_trf_mito"/>
    <property type="match status" value="1"/>
</dbReference>
<dbReference type="FunFam" id="2.40.50.100:FF:000010">
    <property type="entry name" value="Acetyltransferase component of pyruvate dehydrogenase complex"/>
    <property type="match status" value="1"/>
</dbReference>
<comment type="cofactor">
    <cofactor evidence="8">
        <name>(R)-lipoate</name>
        <dbReference type="ChEBI" id="CHEBI:83088"/>
    </cofactor>
    <text evidence="8">Binds 1 lipoyl cofactor covalently.</text>
</comment>
<keyword evidence="4 8" id="KW-0450">Lipoyl</keyword>
<evidence type="ECO:0000256" key="8">
    <source>
        <dbReference type="RuleBase" id="RU361137"/>
    </source>
</evidence>
<dbReference type="Gene3D" id="2.40.50.100">
    <property type="match status" value="1"/>
</dbReference>
<dbReference type="InterPro" id="IPR001078">
    <property type="entry name" value="2-oxoacid_DH_actylTfrase"/>
</dbReference>
<dbReference type="GO" id="GO:0004742">
    <property type="term" value="F:dihydrolipoyllysine-residue acetyltransferase activity"/>
    <property type="evidence" value="ECO:0007669"/>
    <property type="project" value="UniProtKB-UniRule"/>
</dbReference>